<comment type="similarity">
    <text evidence="6">Belongs to the DarT ADP-ribosyltransferase family.</text>
</comment>
<evidence type="ECO:0000256" key="6">
    <source>
        <dbReference type="PROSITE-ProRule" id="PRU01362"/>
    </source>
</evidence>
<proteinExistence type="inferred from homology"/>
<keyword evidence="3" id="KW-0808">Transferase</keyword>
<organism evidence="8 9">
    <name type="scientific">Lentilactobacillus raoultii</name>
    <dbReference type="NCBI Taxonomy" id="1987503"/>
    <lineage>
        <taxon>Bacteria</taxon>
        <taxon>Bacillati</taxon>
        <taxon>Bacillota</taxon>
        <taxon>Bacilli</taxon>
        <taxon>Lactobacillales</taxon>
        <taxon>Lactobacillaceae</taxon>
        <taxon>Lentilactobacillus</taxon>
    </lineage>
</organism>
<gene>
    <name evidence="8" type="ORF">ACFQ22_05655</name>
</gene>
<reference evidence="9" key="1">
    <citation type="journal article" date="2019" name="Int. J. Syst. Evol. Microbiol.">
        <title>The Global Catalogue of Microorganisms (GCM) 10K type strain sequencing project: providing services to taxonomists for standard genome sequencing and annotation.</title>
        <authorList>
            <consortium name="The Broad Institute Genomics Platform"/>
            <consortium name="The Broad Institute Genome Sequencing Center for Infectious Disease"/>
            <person name="Wu L."/>
            <person name="Ma J."/>
        </authorList>
    </citation>
    <scope>NUCLEOTIDE SEQUENCE [LARGE SCALE GENOMIC DNA]</scope>
    <source>
        <strain evidence="9">CCUG 71848</strain>
    </source>
</reference>
<dbReference type="PROSITE" id="PS52018">
    <property type="entry name" value="DART"/>
    <property type="match status" value="1"/>
</dbReference>
<sequence>MNFQTTINDVKSGDIPTNLNGLKRRLWPNYCYHFTNLDNALKILESGYLYSRKQAMLRGIMKNDNANQDIIANTQSKIFDYVRLYFRPQVPTLFDNEGFRARKYYRNAHCPFPVYFLFSFPDVLNLHESCFSPVSLAIHQAPRLYTEPEKFSRLPFDLIYNDSAFPSSERQNYVHHEQAEVIVKQQLSLSYLKKIVVRSVAEKDTLERLLLDKGLNKFLDQIEIDEDGIFFFKRWTYMDDVTMRSDEIKFSIRIGQDAFPSDWNNSLVPLVPDNVEEYLSFKVLIIDSKGEKWRWPKADKKALPRSLSLSLSNINDENYTVMAYLNDQLTYLGKHNEFSDLPF</sequence>
<evidence type="ECO:0000256" key="4">
    <source>
        <dbReference type="ARBA" id="ARBA00022695"/>
    </source>
</evidence>
<comment type="caution">
    <text evidence="6">Lacks conserved residue(s) required for the propagation of feature annotation.</text>
</comment>
<feature type="domain" description="DarT" evidence="7">
    <location>
        <begin position="29"/>
        <end position="232"/>
    </location>
</feature>
<keyword evidence="4" id="KW-0548">Nucleotidyltransferase</keyword>
<evidence type="ECO:0000256" key="1">
    <source>
        <dbReference type="ARBA" id="ARBA00022649"/>
    </source>
</evidence>
<dbReference type="RefSeq" id="WP_121977623.1">
    <property type="nucleotide sequence ID" value="NZ_JBHTLH010000015.1"/>
</dbReference>
<dbReference type="InterPro" id="IPR029494">
    <property type="entry name" value="DarT"/>
</dbReference>
<dbReference type="Pfam" id="PF14487">
    <property type="entry name" value="DarT"/>
    <property type="match status" value="1"/>
</dbReference>
<evidence type="ECO:0000259" key="7">
    <source>
        <dbReference type="PROSITE" id="PS52018"/>
    </source>
</evidence>
<keyword evidence="9" id="KW-1185">Reference proteome</keyword>
<keyword evidence="5 6" id="KW-0238">DNA-binding</keyword>
<keyword evidence="1 6" id="KW-1277">Toxin-antitoxin system</keyword>
<dbReference type="EMBL" id="JBHTLH010000015">
    <property type="protein sequence ID" value="MFD1124851.1"/>
    <property type="molecule type" value="Genomic_DNA"/>
</dbReference>
<evidence type="ECO:0000313" key="8">
    <source>
        <dbReference type="EMBL" id="MFD1124851.1"/>
    </source>
</evidence>
<name>A0ABW3PPJ9_9LACO</name>
<evidence type="ECO:0000256" key="3">
    <source>
        <dbReference type="ARBA" id="ARBA00022679"/>
    </source>
</evidence>
<evidence type="ECO:0000256" key="2">
    <source>
        <dbReference type="ARBA" id="ARBA00022676"/>
    </source>
</evidence>
<accession>A0ABW3PPJ9</accession>
<protein>
    <submittedName>
        <fullName evidence="8">DarT ssDNA thymidine ADP-ribosyltransferase family protein</fullName>
    </submittedName>
</protein>
<evidence type="ECO:0000256" key="5">
    <source>
        <dbReference type="ARBA" id="ARBA00023125"/>
    </source>
</evidence>
<evidence type="ECO:0000313" key="9">
    <source>
        <dbReference type="Proteomes" id="UP001597156"/>
    </source>
</evidence>
<comment type="caution">
    <text evidence="8">The sequence shown here is derived from an EMBL/GenBank/DDBJ whole genome shotgun (WGS) entry which is preliminary data.</text>
</comment>
<keyword evidence="2" id="KW-0328">Glycosyltransferase</keyword>
<dbReference type="Proteomes" id="UP001597156">
    <property type="component" value="Unassembled WGS sequence"/>
</dbReference>